<sequence length="102" mass="11344">MSKSFSRCSTLVTIIFIALLSVIYFMVHLDRALARPFTTFTVNNTNDSGIGSLRQAILDANANVGDDLIEIRPLNGGFDMGYDELNLVDFLLNKLYLPLATR</sequence>
<protein>
    <submittedName>
        <fullName evidence="1">Uncharacterized protein</fullName>
    </submittedName>
</protein>
<dbReference type="EMBL" id="UOEU01000292">
    <property type="protein sequence ID" value="VAW31828.1"/>
    <property type="molecule type" value="Genomic_DNA"/>
</dbReference>
<accession>A0A3B0UM41</accession>
<reference evidence="1" key="1">
    <citation type="submission" date="2018-06" db="EMBL/GenBank/DDBJ databases">
        <authorList>
            <person name="Zhirakovskaya E."/>
        </authorList>
    </citation>
    <scope>NUCLEOTIDE SEQUENCE</scope>
</reference>
<organism evidence="1">
    <name type="scientific">hydrothermal vent metagenome</name>
    <dbReference type="NCBI Taxonomy" id="652676"/>
    <lineage>
        <taxon>unclassified sequences</taxon>
        <taxon>metagenomes</taxon>
        <taxon>ecological metagenomes</taxon>
    </lineage>
</organism>
<dbReference type="AlphaFoldDB" id="A0A3B0UM41"/>
<name>A0A3B0UM41_9ZZZZ</name>
<proteinExistence type="predicted"/>
<gene>
    <name evidence="1" type="ORF">MNBD_CHLOROFLEXI01-2114</name>
</gene>
<evidence type="ECO:0000313" key="1">
    <source>
        <dbReference type="EMBL" id="VAW31828.1"/>
    </source>
</evidence>